<name>A0A517QXE6_9PLAN</name>
<dbReference type="GO" id="GO:0016747">
    <property type="term" value="F:acyltransferase activity, transferring groups other than amino-acyl groups"/>
    <property type="evidence" value="ECO:0007669"/>
    <property type="project" value="TreeGrafter"/>
</dbReference>
<evidence type="ECO:0000313" key="1">
    <source>
        <dbReference type="EMBL" id="QDT36325.1"/>
    </source>
</evidence>
<dbReference type="InterPro" id="IPR029058">
    <property type="entry name" value="AB_hydrolase_fold"/>
</dbReference>
<dbReference type="InterPro" id="IPR000801">
    <property type="entry name" value="Esterase-like"/>
</dbReference>
<dbReference type="Gene3D" id="3.40.50.1820">
    <property type="entry name" value="alpha/beta hydrolase"/>
    <property type="match status" value="1"/>
</dbReference>
<organism evidence="1 2">
    <name type="scientific">Stratiformator vulcanicus</name>
    <dbReference type="NCBI Taxonomy" id="2527980"/>
    <lineage>
        <taxon>Bacteria</taxon>
        <taxon>Pseudomonadati</taxon>
        <taxon>Planctomycetota</taxon>
        <taxon>Planctomycetia</taxon>
        <taxon>Planctomycetales</taxon>
        <taxon>Planctomycetaceae</taxon>
        <taxon>Stratiformator</taxon>
    </lineage>
</organism>
<accession>A0A517QXE6</accession>
<dbReference type="InterPro" id="IPR050583">
    <property type="entry name" value="Mycobacterial_A85_antigen"/>
</dbReference>
<dbReference type="OrthoDB" id="9784036at2"/>
<dbReference type="EMBL" id="CP036268">
    <property type="protein sequence ID" value="QDT36325.1"/>
    <property type="molecule type" value="Genomic_DNA"/>
</dbReference>
<dbReference type="KEGG" id="svp:Pan189_06810"/>
<gene>
    <name evidence="1" type="ORF">Pan189_06810</name>
</gene>
<dbReference type="Proteomes" id="UP000317318">
    <property type="component" value="Chromosome"/>
</dbReference>
<dbReference type="AlphaFoldDB" id="A0A517QXE6"/>
<evidence type="ECO:0000313" key="2">
    <source>
        <dbReference type="Proteomes" id="UP000317318"/>
    </source>
</evidence>
<dbReference type="PANTHER" id="PTHR48098:SF1">
    <property type="entry name" value="DIACYLGLYCEROL ACYLTRANSFERASE_MYCOLYLTRANSFERASE AG85A"/>
    <property type="match status" value="1"/>
</dbReference>
<dbReference type="RefSeq" id="WP_145362536.1">
    <property type="nucleotide sequence ID" value="NZ_CP036268.1"/>
</dbReference>
<proteinExistence type="predicted"/>
<reference evidence="1 2" key="1">
    <citation type="submission" date="2019-02" db="EMBL/GenBank/DDBJ databases">
        <title>Deep-cultivation of Planctomycetes and their phenomic and genomic characterization uncovers novel biology.</title>
        <authorList>
            <person name="Wiegand S."/>
            <person name="Jogler M."/>
            <person name="Boedeker C."/>
            <person name="Pinto D."/>
            <person name="Vollmers J."/>
            <person name="Rivas-Marin E."/>
            <person name="Kohn T."/>
            <person name="Peeters S.H."/>
            <person name="Heuer A."/>
            <person name="Rast P."/>
            <person name="Oberbeckmann S."/>
            <person name="Bunk B."/>
            <person name="Jeske O."/>
            <person name="Meyerdierks A."/>
            <person name="Storesund J.E."/>
            <person name="Kallscheuer N."/>
            <person name="Luecker S."/>
            <person name="Lage O.M."/>
            <person name="Pohl T."/>
            <person name="Merkel B.J."/>
            <person name="Hornburger P."/>
            <person name="Mueller R.-W."/>
            <person name="Bruemmer F."/>
            <person name="Labrenz M."/>
            <person name="Spormann A.M."/>
            <person name="Op den Camp H."/>
            <person name="Overmann J."/>
            <person name="Amann R."/>
            <person name="Jetten M.S.M."/>
            <person name="Mascher T."/>
            <person name="Medema M.H."/>
            <person name="Devos D.P."/>
            <person name="Kaster A.-K."/>
            <person name="Ovreas L."/>
            <person name="Rohde M."/>
            <person name="Galperin M.Y."/>
            <person name="Jogler C."/>
        </authorList>
    </citation>
    <scope>NUCLEOTIDE SEQUENCE [LARGE SCALE GENOMIC DNA]</scope>
    <source>
        <strain evidence="1 2">Pan189</strain>
    </source>
</reference>
<dbReference type="SUPFAM" id="SSF53474">
    <property type="entry name" value="alpha/beta-Hydrolases"/>
    <property type="match status" value="1"/>
</dbReference>
<dbReference type="Pfam" id="PF00756">
    <property type="entry name" value="Esterase"/>
    <property type="match status" value="1"/>
</dbReference>
<protein>
    <submittedName>
        <fullName evidence="1">Esterase</fullName>
    </submittedName>
</protein>
<dbReference type="PANTHER" id="PTHR48098">
    <property type="entry name" value="ENTEROCHELIN ESTERASE-RELATED"/>
    <property type="match status" value="1"/>
</dbReference>
<keyword evidence="2" id="KW-1185">Reference proteome</keyword>
<sequence>MSWREESIEGVTADVYPPSEAGNAVLLFLHGHTGRTLRDNPVWTELLDRHGFGCVCPHGARCWWLDRHCSEFASDKTPISFLRESVVPWISEQFNVAPPRIPLSGVSMGGQGALQLSYRQPREFPIVAAISPAVDFQIWHGRGLPLDEMFATAEAARQATAILELHPLNWPRHQLILCDPTDEEWFESAERLTMKLSSMGIPHERDLETEAGGHGWEYYDAMAPKVMSFIAERLEK</sequence>